<comment type="caution">
    <text evidence="3">The sequence shown here is derived from an EMBL/GenBank/DDBJ whole genome shotgun (WGS) entry which is preliminary data.</text>
</comment>
<feature type="compositionally biased region" description="Polar residues" evidence="1">
    <location>
        <begin position="317"/>
        <end position="344"/>
    </location>
</feature>
<feature type="region of interest" description="Disordered" evidence="1">
    <location>
        <begin position="240"/>
        <end position="387"/>
    </location>
</feature>
<dbReference type="AlphaFoldDB" id="A0A834T1B0"/>
<feature type="region of interest" description="Disordered" evidence="1">
    <location>
        <begin position="574"/>
        <end position="611"/>
    </location>
</feature>
<feature type="compositionally biased region" description="Basic and acidic residues" evidence="1">
    <location>
        <begin position="301"/>
        <end position="310"/>
    </location>
</feature>
<protein>
    <recommendedName>
        <fullName evidence="2">DUF3741 domain-containing protein</fullName>
    </recommendedName>
</protein>
<feature type="compositionally biased region" description="Basic and acidic residues" evidence="1">
    <location>
        <begin position="574"/>
        <end position="588"/>
    </location>
</feature>
<accession>A0A834T1B0</accession>
<dbReference type="OrthoDB" id="761625at2759"/>
<feature type="compositionally biased region" description="Polar residues" evidence="1">
    <location>
        <begin position="275"/>
        <end position="295"/>
    </location>
</feature>
<organism evidence="3 4">
    <name type="scientific">Senna tora</name>
    <dbReference type="NCBI Taxonomy" id="362788"/>
    <lineage>
        <taxon>Eukaryota</taxon>
        <taxon>Viridiplantae</taxon>
        <taxon>Streptophyta</taxon>
        <taxon>Embryophyta</taxon>
        <taxon>Tracheophyta</taxon>
        <taxon>Spermatophyta</taxon>
        <taxon>Magnoliopsida</taxon>
        <taxon>eudicotyledons</taxon>
        <taxon>Gunneridae</taxon>
        <taxon>Pentapetalae</taxon>
        <taxon>rosids</taxon>
        <taxon>fabids</taxon>
        <taxon>Fabales</taxon>
        <taxon>Fabaceae</taxon>
        <taxon>Caesalpinioideae</taxon>
        <taxon>Cassia clade</taxon>
        <taxon>Senna</taxon>
    </lineage>
</organism>
<sequence length="1062" mass="120447">MAKRSDFAQKLLDDLRLRKERMNVSQTQKSSQSNQLPIDAYAYSKQTYRGSRSMKANENVSTRTGGMPNRSSRSHRSAKVGEVSNQIVPYGRGRSSDQTGDMSLALTFEFENGGKVRRTDSSFTSSIMGFLSQLKRGTMNFGKMERQRGNSDRQLVSTSHFPALSPVQINEIYKGAQKLNQILRASPNGLTIDRHSIEFAKELLQGAINLEESLKMLVDLQKNSEFMVTPQKKNRLILLEDGDDDDDDDDDDDKINEQKQLARPIFSFDKRSKHSQNVQGYDNTNLKQRPNTLNYSKGRKLNNEKQDVKTSKLLSHKPSTSYSSDIKNLNVLSEQENQRTSEQSNPEKSRIPNIVAKLMGLDNLPKKDSGSTQKIDGMPFKHNSKGSAKKIELKNKQTENLPQKKQKVMETTTMPTTRDKELMFSADKNSNMQKASSKVVAHNGTKALKSPDKVTVKIDKQQDGAAKLNFMRESQMGIQMKGRKQDHTNIREQKGTGKGRTNDLLLNNMLTQVEQAHQISEVKSSLHEERETKGSIYQLEKRQTSKHILSNQKRSQNHLGIQKSNMVLKYGPQEEKRHGEQQLQEGEKQMLPVRPQKGTETTSKNLSRPSHEMINSQKKQLVASFKHSSAENVNARNMERFSISYRDDLIRDEVSNDLNVQVVKEIMNKESDQISSPRLQQSEQIKGRSGIPKVIDEKRIHRIADKKVKNTRKETIDMPGKIDEVSTGRNGTMLHIAKQVKQQSPILRQVKEKTSDKFNVSKEAEGERVSMFKKADACVISSNALVPKSYSPDGGELQSPQETAALVPNNLHQGLKPVAIGDFQDQPNLVAADEEFKTCEIASYSINGMHGDRTGMDTQLQLQDQNISVESPQALTESENCLKWNLVKSQLFLNTAEALFRFDMPFSILQGGGQDNQDLGSKLLLDCGYEVMKRKGIRQELKVHPCSKISISTSRIRSLDDLVRKLNEDLQRLTLYGKNRVSQVDVEDYLPKMLENDVYNKDPDIDCMWELGWNDETFAFIEKYDAVRNMEKHVLNGLLDEITRELWHFQGELNMTTTKGAE</sequence>
<dbReference type="PANTHER" id="PTHR34282:SF1">
    <property type="entry name" value="DUF3741 DOMAIN-CONTAINING PROTEIN"/>
    <property type="match status" value="1"/>
</dbReference>
<dbReference type="InterPro" id="IPR032795">
    <property type="entry name" value="DUF3741-assoc"/>
</dbReference>
<dbReference type="Proteomes" id="UP000634136">
    <property type="component" value="Unassembled WGS sequence"/>
</dbReference>
<evidence type="ECO:0000313" key="4">
    <source>
        <dbReference type="Proteomes" id="UP000634136"/>
    </source>
</evidence>
<dbReference type="PANTHER" id="PTHR34282">
    <property type="entry name" value="OS01G0228800 PROTEIN-RELATED"/>
    <property type="match status" value="1"/>
</dbReference>
<dbReference type="Pfam" id="PF14383">
    <property type="entry name" value="VARLMGL"/>
    <property type="match status" value="1"/>
</dbReference>
<feature type="compositionally biased region" description="Polar residues" evidence="1">
    <location>
        <begin position="23"/>
        <end position="36"/>
    </location>
</feature>
<evidence type="ECO:0000313" key="3">
    <source>
        <dbReference type="EMBL" id="KAF7813461.1"/>
    </source>
</evidence>
<proteinExistence type="predicted"/>
<evidence type="ECO:0000256" key="1">
    <source>
        <dbReference type="SAM" id="MobiDB-lite"/>
    </source>
</evidence>
<feature type="compositionally biased region" description="Polar residues" evidence="1">
    <location>
        <begin position="598"/>
        <end position="611"/>
    </location>
</feature>
<reference evidence="3" key="1">
    <citation type="submission" date="2020-09" db="EMBL/GenBank/DDBJ databases">
        <title>Genome-Enabled Discovery of Anthraquinone Biosynthesis in Senna tora.</title>
        <authorList>
            <person name="Kang S.-H."/>
            <person name="Pandey R.P."/>
            <person name="Lee C.-M."/>
            <person name="Sim J.-S."/>
            <person name="Jeong J.-T."/>
            <person name="Choi B.-S."/>
            <person name="Jung M."/>
            <person name="Ginzburg D."/>
            <person name="Zhao K."/>
            <person name="Won S.Y."/>
            <person name="Oh T.-J."/>
            <person name="Yu Y."/>
            <person name="Kim N.-H."/>
            <person name="Lee O.R."/>
            <person name="Lee T.-H."/>
            <person name="Bashyal P."/>
            <person name="Kim T.-S."/>
            <person name="Lee W.-H."/>
            <person name="Kawkins C."/>
            <person name="Kim C.-K."/>
            <person name="Kim J.S."/>
            <person name="Ahn B.O."/>
            <person name="Rhee S.Y."/>
            <person name="Sohng J.K."/>
        </authorList>
    </citation>
    <scope>NUCLEOTIDE SEQUENCE</scope>
    <source>
        <tissue evidence="3">Leaf</tissue>
    </source>
</reference>
<feature type="domain" description="DUF3741" evidence="2">
    <location>
        <begin position="347"/>
        <end position="368"/>
    </location>
</feature>
<feature type="compositionally biased region" description="Polar residues" evidence="1">
    <location>
        <begin position="44"/>
        <end position="64"/>
    </location>
</feature>
<keyword evidence="4" id="KW-1185">Reference proteome</keyword>
<dbReference type="EMBL" id="JAAIUW010000010">
    <property type="protein sequence ID" value="KAF7813461.1"/>
    <property type="molecule type" value="Genomic_DNA"/>
</dbReference>
<name>A0A834T1B0_9FABA</name>
<gene>
    <name evidence="3" type="ORF">G2W53_034437</name>
</gene>
<feature type="region of interest" description="Disordered" evidence="1">
    <location>
        <begin position="17"/>
        <end position="98"/>
    </location>
</feature>
<evidence type="ECO:0000259" key="2">
    <source>
        <dbReference type="Pfam" id="PF14383"/>
    </source>
</evidence>
<feature type="compositionally biased region" description="Acidic residues" evidence="1">
    <location>
        <begin position="240"/>
        <end position="254"/>
    </location>
</feature>